<keyword evidence="4" id="KW-1185">Reference proteome</keyword>
<protein>
    <recommendedName>
        <fullName evidence="2">C2 domain-containing protein</fullName>
    </recommendedName>
</protein>
<dbReference type="InterPro" id="IPR035892">
    <property type="entry name" value="C2_domain_sf"/>
</dbReference>
<feature type="compositionally biased region" description="Basic and acidic residues" evidence="1">
    <location>
        <begin position="459"/>
        <end position="469"/>
    </location>
</feature>
<accession>A0A409YKT3</accession>
<dbReference type="SUPFAM" id="SSF49562">
    <property type="entry name" value="C2 domain (Calcium/lipid-binding domain, CaLB)"/>
    <property type="match status" value="1"/>
</dbReference>
<evidence type="ECO:0000259" key="2">
    <source>
        <dbReference type="PROSITE" id="PS50004"/>
    </source>
</evidence>
<dbReference type="Proteomes" id="UP000284842">
    <property type="component" value="Unassembled WGS sequence"/>
</dbReference>
<feature type="compositionally biased region" description="Polar residues" evidence="1">
    <location>
        <begin position="384"/>
        <end position="414"/>
    </location>
</feature>
<proteinExistence type="predicted"/>
<comment type="caution">
    <text evidence="3">The sequence shown here is derived from an EMBL/GenBank/DDBJ whole genome shotgun (WGS) entry which is preliminary data.</text>
</comment>
<reference evidence="3 4" key="1">
    <citation type="journal article" date="2018" name="Evol. Lett.">
        <title>Horizontal gene cluster transfer increased hallucinogenic mushroom diversity.</title>
        <authorList>
            <person name="Reynolds H.T."/>
            <person name="Vijayakumar V."/>
            <person name="Gluck-Thaler E."/>
            <person name="Korotkin H.B."/>
            <person name="Matheny P.B."/>
            <person name="Slot J.C."/>
        </authorList>
    </citation>
    <scope>NUCLEOTIDE SEQUENCE [LARGE SCALE GENOMIC DNA]</scope>
    <source>
        <strain evidence="3 4">2629</strain>
    </source>
</reference>
<gene>
    <name evidence="3" type="ORF">CVT24_007792</name>
</gene>
<dbReference type="CDD" id="cd08681">
    <property type="entry name" value="C2_fungal_Inn1p-like"/>
    <property type="match status" value="1"/>
</dbReference>
<evidence type="ECO:0000313" key="3">
    <source>
        <dbReference type="EMBL" id="PPR03671.1"/>
    </source>
</evidence>
<feature type="compositionally biased region" description="Basic and acidic residues" evidence="1">
    <location>
        <begin position="525"/>
        <end position="558"/>
    </location>
</feature>
<feature type="compositionally biased region" description="Polar residues" evidence="1">
    <location>
        <begin position="190"/>
        <end position="221"/>
    </location>
</feature>
<dbReference type="InterPro" id="IPR000008">
    <property type="entry name" value="C2_dom"/>
</dbReference>
<dbReference type="InterPro" id="IPR037791">
    <property type="entry name" value="C2_fungal_Inn1"/>
</dbReference>
<dbReference type="Pfam" id="PF00168">
    <property type="entry name" value="C2"/>
    <property type="match status" value="1"/>
</dbReference>
<dbReference type="Gene3D" id="2.60.40.150">
    <property type="entry name" value="C2 domain"/>
    <property type="match status" value="1"/>
</dbReference>
<feature type="region of interest" description="Disordered" evidence="1">
    <location>
        <begin position="439"/>
        <end position="558"/>
    </location>
</feature>
<dbReference type="PANTHER" id="PTHR47052:SF3">
    <property type="entry name" value="INGRESSION PROTEIN 1"/>
    <property type="match status" value="1"/>
</dbReference>
<dbReference type="AlphaFoldDB" id="A0A409YKT3"/>
<evidence type="ECO:0000256" key="1">
    <source>
        <dbReference type="SAM" id="MobiDB-lite"/>
    </source>
</evidence>
<name>A0A409YKT3_9AGAR</name>
<dbReference type="SMART" id="SM00239">
    <property type="entry name" value="C2"/>
    <property type="match status" value="1"/>
</dbReference>
<feature type="domain" description="C2" evidence="2">
    <location>
        <begin position="3"/>
        <end position="127"/>
    </location>
</feature>
<dbReference type="PROSITE" id="PS50004">
    <property type="entry name" value="C2"/>
    <property type="match status" value="1"/>
</dbReference>
<feature type="region of interest" description="Disordered" evidence="1">
    <location>
        <begin position="168"/>
        <end position="414"/>
    </location>
</feature>
<feature type="compositionally biased region" description="Polar residues" evidence="1">
    <location>
        <begin position="229"/>
        <end position="239"/>
    </location>
</feature>
<dbReference type="PANTHER" id="PTHR47052">
    <property type="entry name" value="CONSERVED SERINE PROLINE-RICH PROTEIN (AFU_ORTHOLOGUE AFUA_2G01790)"/>
    <property type="match status" value="1"/>
</dbReference>
<dbReference type="InterPro" id="IPR052981">
    <property type="entry name" value="Ingression_C2_domain"/>
</dbReference>
<feature type="compositionally biased region" description="Polar residues" evidence="1">
    <location>
        <begin position="277"/>
        <end position="291"/>
    </location>
</feature>
<evidence type="ECO:0000313" key="4">
    <source>
        <dbReference type="Proteomes" id="UP000284842"/>
    </source>
</evidence>
<dbReference type="OrthoDB" id="270970at2759"/>
<dbReference type="EMBL" id="NHTK01001040">
    <property type="protein sequence ID" value="PPR03671.1"/>
    <property type="molecule type" value="Genomic_DNA"/>
</dbReference>
<organism evidence="3 4">
    <name type="scientific">Panaeolus cyanescens</name>
    <dbReference type="NCBI Taxonomy" id="181874"/>
    <lineage>
        <taxon>Eukaryota</taxon>
        <taxon>Fungi</taxon>
        <taxon>Dikarya</taxon>
        <taxon>Basidiomycota</taxon>
        <taxon>Agaricomycotina</taxon>
        <taxon>Agaricomycetes</taxon>
        <taxon>Agaricomycetidae</taxon>
        <taxon>Agaricales</taxon>
        <taxon>Agaricineae</taxon>
        <taxon>Galeropsidaceae</taxon>
        <taxon>Panaeolus</taxon>
    </lineage>
</organism>
<feature type="compositionally biased region" description="Polar residues" evidence="1">
    <location>
        <begin position="344"/>
        <end position="357"/>
    </location>
</feature>
<dbReference type="STRING" id="181874.A0A409YKT3"/>
<dbReference type="InParanoid" id="A0A409YKT3"/>
<sequence length="558" mass="59971">MSRPNTTNTATKPLPEVVDKENEQGTLIIVLLKARNLNDKHKFRKQDVFAQATLNGATKQTHVDVKGGQHPEWDGEVRFPIMKSTGAKFRKLEVACYAKEPRSDDILGKGIVDITETLKTGEFDDWVPLEIDGVQRGDIYLEMTYYANAPPPVSTAAPGPNKFLAAVKNQDGQLMRRPSKLKPSERLSRPVQQYQYPASGTSPPPSHQGQTRPSGLQNSYTPPRREGSWDQQSPVTGSPHTRIPSGGLPNPLKPGAVSQRPGATPIPNLLRPGATPSPASSGVNASANPYLQTHGHGRTPSTSPPSVSPLNTTIDPANPYLQSPAAAHPGRYGPSPGPAIATPVTATPQNPYLTSSTPAPAPAPMYHNGHPPQQQPAYGHGTPYGTQNAPLIWQGTNPPTPSNSGFSFPTPNVTSPIRESFQPVYQHVGAAVSDPGYSVSRPYDHMQGQGINAPPYRHATSDDRLDAHLLARYQSPLPLPPGASSEPSRPAPPVPSAPVTSSGGYQHSQMASPPKAPTPSPGRLDALRRAEEDAARRREQEQKDLELALQLDRELNTH</sequence>